<dbReference type="InterPro" id="IPR010169">
    <property type="entry name" value="AcOrn-deacetyl"/>
</dbReference>
<protein>
    <submittedName>
        <fullName evidence="11">Acetylornithine deacetylase</fullName>
        <ecNumber evidence="11">3.5.1.16</ecNumber>
    </submittedName>
</protein>
<keyword evidence="4" id="KW-0055">Arginine biosynthesis</keyword>
<dbReference type="GO" id="GO:0046872">
    <property type="term" value="F:metal ion binding"/>
    <property type="evidence" value="ECO:0007669"/>
    <property type="project" value="UniProtKB-KW"/>
</dbReference>
<keyword evidence="12" id="KW-1185">Reference proteome</keyword>
<dbReference type="SUPFAM" id="SSF53187">
    <property type="entry name" value="Zn-dependent exopeptidases"/>
    <property type="match status" value="1"/>
</dbReference>
<feature type="domain" description="Peptidase M20 dimerisation" evidence="10">
    <location>
        <begin position="174"/>
        <end position="279"/>
    </location>
</feature>
<dbReference type="GO" id="GO:0008777">
    <property type="term" value="F:acetylornithine deacetylase activity"/>
    <property type="evidence" value="ECO:0007669"/>
    <property type="project" value="UniProtKB-EC"/>
</dbReference>
<evidence type="ECO:0000256" key="7">
    <source>
        <dbReference type="ARBA" id="ARBA00022801"/>
    </source>
</evidence>
<keyword evidence="7 11" id="KW-0378">Hydrolase</keyword>
<dbReference type="EMBL" id="SRMF01000004">
    <property type="protein sequence ID" value="TGG92961.1"/>
    <property type="molecule type" value="Genomic_DNA"/>
</dbReference>
<keyword evidence="9" id="KW-0170">Cobalt</keyword>
<name>A0A4Z0WB44_9GAMM</name>
<comment type="caution">
    <text evidence="11">The sequence shown here is derived from an EMBL/GenBank/DDBJ whole genome shotgun (WGS) entry which is preliminary data.</text>
</comment>
<dbReference type="Proteomes" id="UP000297475">
    <property type="component" value="Unassembled WGS sequence"/>
</dbReference>
<comment type="similarity">
    <text evidence="2">Belongs to the peptidase M20A family. ArgE subfamily.</text>
</comment>
<dbReference type="InterPro" id="IPR036264">
    <property type="entry name" value="Bact_exopeptidase_dim_dom"/>
</dbReference>
<dbReference type="Gene3D" id="3.40.630.10">
    <property type="entry name" value="Zn peptidases"/>
    <property type="match status" value="1"/>
</dbReference>
<accession>A0A4Z0WB44</accession>
<evidence type="ECO:0000256" key="6">
    <source>
        <dbReference type="ARBA" id="ARBA00022723"/>
    </source>
</evidence>
<keyword evidence="6" id="KW-0479">Metal-binding</keyword>
<dbReference type="PANTHER" id="PTHR43808:SF31">
    <property type="entry name" value="N-ACETYL-L-CITRULLINE DEACETYLASE"/>
    <property type="match status" value="1"/>
</dbReference>
<keyword evidence="8" id="KW-0862">Zinc</keyword>
<dbReference type="Gene3D" id="3.30.70.360">
    <property type="match status" value="1"/>
</dbReference>
<evidence type="ECO:0000256" key="2">
    <source>
        <dbReference type="ARBA" id="ARBA00005691"/>
    </source>
</evidence>
<evidence type="ECO:0000256" key="3">
    <source>
        <dbReference type="ARBA" id="ARBA00022490"/>
    </source>
</evidence>
<proteinExistence type="inferred from homology"/>
<dbReference type="PANTHER" id="PTHR43808">
    <property type="entry name" value="ACETYLORNITHINE DEACETYLASE"/>
    <property type="match status" value="1"/>
</dbReference>
<dbReference type="InterPro" id="IPR002933">
    <property type="entry name" value="Peptidase_M20"/>
</dbReference>
<dbReference type="SUPFAM" id="SSF55031">
    <property type="entry name" value="Bacterial exopeptidase dimerisation domain"/>
    <property type="match status" value="1"/>
</dbReference>
<dbReference type="Pfam" id="PF07687">
    <property type="entry name" value="M20_dimer"/>
    <property type="match status" value="1"/>
</dbReference>
<evidence type="ECO:0000256" key="8">
    <source>
        <dbReference type="ARBA" id="ARBA00022833"/>
    </source>
</evidence>
<keyword evidence="3" id="KW-0963">Cytoplasm</keyword>
<evidence type="ECO:0000256" key="4">
    <source>
        <dbReference type="ARBA" id="ARBA00022571"/>
    </source>
</evidence>
<dbReference type="Pfam" id="PF01546">
    <property type="entry name" value="Peptidase_M20"/>
    <property type="match status" value="1"/>
</dbReference>
<evidence type="ECO:0000313" key="11">
    <source>
        <dbReference type="EMBL" id="TGG92961.1"/>
    </source>
</evidence>
<organism evidence="11 12">
    <name type="scientific">Natronospirillum operosum</name>
    <dbReference type="NCBI Taxonomy" id="2759953"/>
    <lineage>
        <taxon>Bacteria</taxon>
        <taxon>Pseudomonadati</taxon>
        <taxon>Pseudomonadota</taxon>
        <taxon>Gammaproteobacteria</taxon>
        <taxon>Oceanospirillales</taxon>
        <taxon>Natronospirillaceae</taxon>
        <taxon>Natronospirillum</taxon>
    </lineage>
</organism>
<dbReference type="InterPro" id="IPR001261">
    <property type="entry name" value="ArgE/DapE_CS"/>
</dbReference>
<dbReference type="NCBIfam" id="NF005710">
    <property type="entry name" value="PRK07522.1"/>
    <property type="match status" value="1"/>
</dbReference>
<keyword evidence="5" id="KW-0028">Amino-acid biosynthesis</keyword>
<dbReference type="AlphaFoldDB" id="A0A4Z0WB44"/>
<evidence type="ECO:0000313" key="12">
    <source>
        <dbReference type="Proteomes" id="UP000297475"/>
    </source>
</evidence>
<sequence length="385" mass="41687">MHTERTIEEILGRLVGFDTTSRNSNLPLIDWVDAWLQQFGVQGERVFNADGNKANFYATIGPADQPGYILSGHTDTVPVDGQNWLTDPYTLTRQGDQLFGRGTVDMKGFLACCLSRVPQLVAADLKAPVHLAFSYDEEVGCQGVPGLLEVLCDRPVKPKACFVGEPSSMEVVVAHKAKQSYRAEFTGLACHSSQAPHGVNAVSYAARLVQFVDSVAIRLGEGVQGELYDVPVSTAHVGVMRGGTALNIVPERAVVDFEFRVLPTEDIDVVAAEVAYFAASLDAEMKQRNPDCGVQLSRISAFPGLDTDPEAEVVRLACQLADDPKLKKVAYGTEAGLFSTRLGVPTVVVGPGSINQAHKPNEFVDIEQLERCGAFVDRLLEHCRG</sequence>
<dbReference type="NCBIfam" id="TIGR01892">
    <property type="entry name" value="AcOrn-deacetyl"/>
    <property type="match status" value="1"/>
</dbReference>
<dbReference type="InterPro" id="IPR050072">
    <property type="entry name" value="Peptidase_M20A"/>
</dbReference>
<dbReference type="CDD" id="cd03894">
    <property type="entry name" value="M20_ArgE"/>
    <property type="match status" value="1"/>
</dbReference>
<dbReference type="OrthoDB" id="9809784at2"/>
<comment type="cofactor">
    <cofactor evidence="1">
        <name>Zn(2+)</name>
        <dbReference type="ChEBI" id="CHEBI:29105"/>
    </cofactor>
</comment>
<gene>
    <name evidence="11" type="primary">argE</name>
    <name evidence="11" type="ORF">E4656_11255</name>
</gene>
<evidence type="ECO:0000256" key="5">
    <source>
        <dbReference type="ARBA" id="ARBA00022605"/>
    </source>
</evidence>
<dbReference type="PROSITE" id="PS00759">
    <property type="entry name" value="ARGE_DAPE_CPG2_2"/>
    <property type="match status" value="1"/>
</dbReference>
<reference evidence="11 12" key="1">
    <citation type="submission" date="2019-04" db="EMBL/GenBank/DDBJ databases">
        <title>Natronospirillum operosus gen. nov., sp. nov., a haloalkaliphilic satellite isolated from decaying biomass of laboratory culture of cyanobacterium Geitlerinema sp. and proposal of Natronospirillaceae fam. nov. and Saccharospirillaceae fam. nov.</title>
        <authorList>
            <person name="Kevbrin V."/>
            <person name="Boltyanskaya Y."/>
            <person name="Koziaeva V."/>
            <person name="Grouzdev D.S."/>
            <person name="Park M."/>
            <person name="Cho J."/>
        </authorList>
    </citation>
    <scope>NUCLEOTIDE SEQUENCE [LARGE SCALE GENOMIC DNA]</scope>
    <source>
        <strain evidence="11 12">G-116</strain>
    </source>
</reference>
<dbReference type="GO" id="GO:0006526">
    <property type="term" value="P:L-arginine biosynthetic process"/>
    <property type="evidence" value="ECO:0007669"/>
    <property type="project" value="UniProtKB-KW"/>
</dbReference>
<dbReference type="InterPro" id="IPR011650">
    <property type="entry name" value="Peptidase_M20_dimer"/>
</dbReference>
<evidence type="ECO:0000256" key="9">
    <source>
        <dbReference type="ARBA" id="ARBA00023285"/>
    </source>
</evidence>
<dbReference type="EC" id="3.5.1.16" evidence="11"/>
<evidence type="ECO:0000256" key="1">
    <source>
        <dbReference type="ARBA" id="ARBA00001947"/>
    </source>
</evidence>
<evidence type="ECO:0000259" key="10">
    <source>
        <dbReference type="Pfam" id="PF07687"/>
    </source>
</evidence>